<dbReference type="EMBL" id="JH000258">
    <property type="protein sequence ID" value="EGV92743.1"/>
    <property type="molecule type" value="Genomic_DNA"/>
</dbReference>
<evidence type="ECO:0000313" key="1">
    <source>
        <dbReference type="EMBL" id="EGV92743.1"/>
    </source>
</evidence>
<accession>G3HAW5</accession>
<dbReference type="InterPro" id="IPR013083">
    <property type="entry name" value="Znf_RING/FYVE/PHD"/>
</dbReference>
<dbReference type="PANTHER" id="PTHR24103">
    <property type="entry name" value="E3 UBIQUITIN-PROTEIN LIGASE TRIM"/>
    <property type="match status" value="1"/>
</dbReference>
<dbReference type="SUPFAM" id="SSF57850">
    <property type="entry name" value="RING/U-box"/>
    <property type="match status" value="1"/>
</dbReference>
<gene>
    <name evidence="1" type="ORF">I79_007575</name>
</gene>
<protein>
    <submittedName>
        <fullName evidence="1">Tripartite motif-containing protein 43</fullName>
    </submittedName>
</protein>
<dbReference type="InParanoid" id="G3HAW5"/>
<dbReference type="Gene3D" id="3.30.40.10">
    <property type="entry name" value="Zinc/RING finger domain, C3HC4 (zinc finger)"/>
    <property type="match status" value="1"/>
</dbReference>
<reference evidence="2" key="1">
    <citation type="journal article" date="2011" name="Nat. Biotechnol.">
        <title>The genomic sequence of the Chinese hamster ovary (CHO)-K1 cell line.</title>
        <authorList>
            <person name="Xu X."/>
            <person name="Nagarajan H."/>
            <person name="Lewis N.E."/>
            <person name="Pan S."/>
            <person name="Cai Z."/>
            <person name="Liu X."/>
            <person name="Chen W."/>
            <person name="Xie M."/>
            <person name="Wang W."/>
            <person name="Hammond S."/>
            <person name="Andersen M.R."/>
            <person name="Neff N."/>
            <person name="Passarelli B."/>
            <person name="Koh W."/>
            <person name="Fan H.C."/>
            <person name="Wang J."/>
            <person name="Gui Y."/>
            <person name="Lee K.H."/>
            <person name="Betenbaugh M.J."/>
            <person name="Quake S.R."/>
            <person name="Famili I."/>
            <person name="Palsson B.O."/>
            <person name="Wang J."/>
        </authorList>
    </citation>
    <scope>NUCLEOTIDE SEQUENCE [LARGE SCALE GENOMIC DNA]</scope>
    <source>
        <strain evidence="2">CHO K1 cell line</strain>
    </source>
</reference>
<dbReference type="SUPFAM" id="SSF57845">
    <property type="entry name" value="B-box zinc-binding domain"/>
    <property type="match status" value="1"/>
</dbReference>
<name>G3HAW5_CRIGR</name>
<dbReference type="AlphaFoldDB" id="G3HAW5"/>
<sequence length="169" mass="19615">MESDISQAFQEELTCLIYLSYFTDPVTISCGHSFCLHLSWEDIEVPVRCPMCREPSQQKDFRTNVVLRKSMSIARQASLMKSLSSKEQKCVTNKETKRIFYVENRIYLCQLCSDSHEHSAHTHCPIETAAEGQVEKLKKMASLRGKIEENQKNLEAEDSMIIQWREYLT</sequence>
<proteinExistence type="predicted"/>
<organism evidence="1 2">
    <name type="scientific">Cricetulus griseus</name>
    <name type="common">Chinese hamster</name>
    <name type="synonym">Cricetulus barabensis griseus</name>
    <dbReference type="NCBI Taxonomy" id="10029"/>
    <lineage>
        <taxon>Eukaryota</taxon>
        <taxon>Metazoa</taxon>
        <taxon>Chordata</taxon>
        <taxon>Craniata</taxon>
        <taxon>Vertebrata</taxon>
        <taxon>Euteleostomi</taxon>
        <taxon>Mammalia</taxon>
        <taxon>Eutheria</taxon>
        <taxon>Euarchontoglires</taxon>
        <taxon>Glires</taxon>
        <taxon>Rodentia</taxon>
        <taxon>Myomorpha</taxon>
        <taxon>Muroidea</taxon>
        <taxon>Cricetidae</taxon>
        <taxon>Cricetinae</taxon>
        <taxon>Cricetulus</taxon>
    </lineage>
</organism>
<evidence type="ECO:0000313" key="2">
    <source>
        <dbReference type="Proteomes" id="UP000001075"/>
    </source>
</evidence>
<dbReference type="InterPro" id="IPR050143">
    <property type="entry name" value="TRIM/RBCC"/>
</dbReference>
<dbReference type="Proteomes" id="UP000001075">
    <property type="component" value="Unassembled WGS sequence"/>
</dbReference>
<dbReference type="Gene3D" id="3.30.160.60">
    <property type="entry name" value="Classic Zinc Finger"/>
    <property type="match status" value="1"/>
</dbReference>